<keyword evidence="7" id="KW-0460">Magnesium</keyword>
<comment type="catalytic activity">
    <reaction evidence="6 7 8">
        <text>RNA(n) + a ribonucleoside 5'-triphosphate = RNA(n+1) + diphosphate</text>
        <dbReference type="Rhea" id="RHEA:21248"/>
        <dbReference type="Rhea" id="RHEA-COMP:14527"/>
        <dbReference type="Rhea" id="RHEA-COMP:17342"/>
        <dbReference type="ChEBI" id="CHEBI:33019"/>
        <dbReference type="ChEBI" id="CHEBI:61557"/>
        <dbReference type="ChEBI" id="CHEBI:140395"/>
        <dbReference type="EC" id="2.7.7.6"/>
    </reaction>
</comment>
<feature type="region of interest" description="Disordered" evidence="9">
    <location>
        <begin position="1410"/>
        <end position="1448"/>
    </location>
</feature>
<accession>A0A517QSQ8</accession>
<sequence>MSVGEGAYDRVNDYGAVKISLASPHDIRSWSFGEVKKPETINYRTYRPERDGLFCERIFGPEKDWECACGKYRGMKYKGMICDRCGVKVTHSRVRRKRMGHIELAAPVVHIWFFKSMPSRLGAMLAMKTTSLEKVVYFQEYVVTDPGDTPLRKCQLLTEDEAKEAREKYGAGEFKIEMGAEAIFSLLTNINLVEESVTLRQELRETGSQQKTKDLIKRLKVIEALRDSENRPEWMVLHCVPVIPPDLRPLVMLESGNFATSDLNDLYRRIINRNNRLKKLVDLNAPEVIVRNEKRMLQQSVDALFDNGRCKRPVLGSSNRPLKSLTDMIKGKQGRFRENLLGKRVDYSARSVIVVGPELQLHQCGLPKKIALELFQPFIIRRLKELGHADTIKSAKRMLERRDEEVWDILDEVITNHPVLLNRAPTLHRMGIQAFEPVLVEGHAIRVHPLVCKGFNADFDGDQMAVHLPLSIEAQVEATTLMMSTNNVFSPANGDPIISPSQDIVMGCYYCTMRRPGRRGEGLVFASPDECMTAYQQGVVERHAAVKVRLPKDKRVKGEGAESFKSGGLVETSPGRVMFNDILPRNMAFYNKTLSSKDLSNVISDCHLEVGRRETIELLDLMKNIGFTESTRSGLSFGTTDLVVAPNKEQVILKGETEVLKQQKLYDRGVITGAERYNKVIDIWTHAREEITEVMKTELENDVREDGAYVNPIHLMAESGARGGVEQIRQLSGMRGLMAKPSGEIIETPIKSNFREGLTVLEYFSSTHGARKGLADTALKTADSGYLTRKLADVCQNLVITMNDCQTTNGVTRGILYRGEKVEVSLADAIRGRTSRTNIVDPITDEVIVREGELITVDISRRIEDMGLERIQVRSPMACEAELGLCQKCYGMDLSTGRLVEEGLAVGIIAAQSIGEPGTQLTMRTFHIGGVAQGDVEESDMKTRKAGRVKFARIRSVINTEGQAIVLARQGEIVIIDPKNRELERYNVPAGSMLRVKEDEDVKVDQVLCEWDPHSVPILAEVGGRVRFEDLIEGRSIRSEKDASGFVRSTVIEHKGDLHPQIVLEDSTGKILDYYYLPERANIEVKEGGQVSAGAVLAKQPREASGTQDITGGLPRVTELFEARKPKDPAVVAEIDGEIELVPERKRGKRVIVVHGQDGTDAEHSIPHGKALLVHSGDLVTAGDALVRGPLVPHDILRVSGEEAVHQYLLHEIQNVYRAQRVGIDDKHIELVVSQMLRKVRIDDVGDTDLLPGVIVDKWEFRRVNRELMNCVRITDSGATEFVVGDVVPLETVEEVNDQLEADGEDVIEFTRPRPASASTQLLGITKAAVQSESFISAASFQETTKVLTEAALAGKSDQLVGLKENVILGHLIPAGTGFKLHQESEVRIRPEAQQELREEHARVLAARREMLSENEELGGMHPGREAPQPPPPALGDIPSFTDLSPDD</sequence>
<keyword evidence="3 7" id="KW-0548">Nucleotidyltransferase</keyword>
<dbReference type="SUPFAM" id="SSF64484">
    <property type="entry name" value="beta and beta-prime subunits of DNA dependent RNA-polymerase"/>
    <property type="match status" value="1"/>
</dbReference>
<dbReference type="KEGG" id="tpol:Mal48_38800"/>
<dbReference type="GO" id="GO:0006351">
    <property type="term" value="P:DNA-templated transcription"/>
    <property type="evidence" value="ECO:0007669"/>
    <property type="project" value="UniProtKB-UniRule"/>
</dbReference>
<proteinExistence type="inferred from homology"/>
<dbReference type="CDD" id="cd02655">
    <property type="entry name" value="RNAP_beta'_C"/>
    <property type="match status" value="1"/>
</dbReference>
<dbReference type="Gene3D" id="3.30.60.280">
    <property type="match status" value="1"/>
</dbReference>
<dbReference type="SMART" id="SM00663">
    <property type="entry name" value="RPOLA_N"/>
    <property type="match status" value="1"/>
</dbReference>
<dbReference type="GO" id="GO:0000428">
    <property type="term" value="C:DNA-directed RNA polymerase complex"/>
    <property type="evidence" value="ECO:0007669"/>
    <property type="project" value="UniProtKB-KW"/>
</dbReference>
<dbReference type="Pfam" id="PF04997">
    <property type="entry name" value="RNA_pol_Rpb1_1"/>
    <property type="match status" value="1"/>
</dbReference>
<dbReference type="GO" id="GO:0000287">
    <property type="term" value="F:magnesium ion binding"/>
    <property type="evidence" value="ECO:0007669"/>
    <property type="project" value="UniProtKB-UniRule"/>
</dbReference>
<dbReference type="GO" id="GO:0003677">
    <property type="term" value="F:DNA binding"/>
    <property type="evidence" value="ECO:0007669"/>
    <property type="project" value="UniProtKB-UniRule"/>
</dbReference>
<dbReference type="Gene3D" id="1.10.40.90">
    <property type="match status" value="1"/>
</dbReference>
<dbReference type="Gene3D" id="1.10.132.30">
    <property type="match status" value="1"/>
</dbReference>
<comment type="similarity">
    <text evidence="7 8">Belongs to the RNA polymerase beta' chain family.</text>
</comment>
<dbReference type="InterPro" id="IPR044893">
    <property type="entry name" value="RNA_pol_Rpb1_clamp_domain"/>
</dbReference>
<name>A0A517QSQ8_9PLAN</name>
<dbReference type="HAMAP" id="MF_01322">
    <property type="entry name" value="RNApol_bact_RpoC"/>
    <property type="match status" value="1"/>
</dbReference>
<dbReference type="Gene3D" id="4.10.860.120">
    <property type="entry name" value="RNA polymerase II, clamp domain"/>
    <property type="match status" value="1"/>
</dbReference>
<dbReference type="EC" id="2.7.7.6" evidence="7"/>
<dbReference type="GO" id="GO:0008270">
    <property type="term" value="F:zinc ion binding"/>
    <property type="evidence" value="ECO:0007669"/>
    <property type="project" value="UniProtKB-UniRule"/>
</dbReference>
<dbReference type="InterPro" id="IPR006592">
    <property type="entry name" value="RNA_pol_N"/>
</dbReference>
<dbReference type="RefSeq" id="WP_145202838.1">
    <property type="nucleotide sequence ID" value="NZ_CP036267.1"/>
</dbReference>
<feature type="binding site" evidence="7">
    <location>
        <position position="69"/>
    </location>
    <ligand>
        <name>Zn(2+)</name>
        <dbReference type="ChEBI" id="CHEBI:29105"/>
        <label>1</label>
    </ligand>
</feature>
<dbReference type="InterPro" id="IPR007080">
    <property type="entry name" value="RNA_pol_Rpb1_1"/>
</dbReference>
<evidence type="ECO:0000313" key="12">
    <source>
        <dbReference type="Proteomes" id="UP000315724"/>
    </source>
</evidence>
<feature type="binding site" evidence="7">
    <location>
        <position position="460"/>
    </location>
    <ligand>
        <name>Mg(2+)</name>
        <dbReference type="ChEBI" id="CHEBI:18420"/>
    </ligand>
</feature>
<feature type="binding site" evidence="7">
    <location>
        <position position="67"/>
    </location>
    <ligand>
        <name>Zn(2+)</name>
        <dbReference type="ChEBI" id="CHEBI:29105"/>
        <label>1</label>
    </ligand>
</feature>
<dbReference type="InterPro" id="IPR045867">
    <property type="entry name" value="DNA-dir_RpoC_beta_prime"/>
</dbReference>
<keyword evidence="7" id="KW-0862">Zinc</keyword>
<dbReference type="InterPro" id="IPR012754">
    <property type="entry name" value="DNA-dir_RpoC_beta_prime_bact"/>
</dbReference>
<dbReference type="Pfam" id="PF00623">
    <property type="entry name" value="RNA_pol_Rpb1_2"/>
    <property type="match status" value="1"/>
</dbReference>
<dbReference type="PANTHER" id="PTHR19376:SF54">
    <property type="entry name" value="DNA-DIRECTED RNA POLYMERASE SUBUNIT BETA"/>
    <property type="match status" value="1"/>
</dbReference>
<keyword evidence="12" id="KW-1185">Reference proteome</keyword>
<reference evidence="11 12" key="1">
    <citation type="submission" date="2019-02" db="EMBL/GenBank/DDBJ databases">
        <title>Deep-cultivation of Planctomycetes and their phenomic and genomic characterization uncovers novel biology.</title>
        <authorList>
            <person name="Wiegand S."/>
            <person name="Jogler M."/>
            <person name="Boedeker C."/>
            <person name="Pinto D."/>
            <person name="Vollmers J."/>
            <person name="Rivas-Marin E."/>
            <person name="Kohn T."/>
            <person name="Peeters S.H."/>
            <person name="Heuer A."/>
            <person name="Rast P."/>
            <person name="Oberbeckmann S."/>
            <person name="Bunk B."/>
            <person name="Jeske O."/>
            <person name="Meyerdierks A."/>
            <person name="Storesund J.E."/>
            <person name="Kallscheuer N."/>
            <person name="Luecker S."/>
            <person name="Lage O.M."/>
            <person name="Pohl T."/>
            <person name="Merkel B.J."/>
            <person name="Hornburger P."/>
            <person name="Mueller R.-W."/>
            <person name="Bruemmer F."/>
            <person name="Labrenz M."/>
            <person name="Spormann A.M."/>
            <person name="Op den Camp H."/>
            <person name="Overmann J."/>
            <person name="Amann R."/>
            <person name="Jetten M.S.M."/>
            <person name="Mascher T."/>
            <person name="Medema M.H."/>
            <person name="Devos D.P."/>
            <person name="Kaster A.-K."/>
            <person name="Ovreas L."/>
            <person name="Rohde M."/>
            <person name="Galperin M.Y."/>
            <person name="Jogler C."/>
        </authorList>
    </citation>
    <scope>NUCLEOTIDE SEQUENCE [LARGE SCALE GENOMIC DNA]</scope>
    <source>
        <strain evidence="11 12">Mal48</strain>
    </source>
</reference>
<evidence type="ECO:0000256" key="4">
    <source>
        <dbReference type="ARBA" id="ARBA00022723"/>
    </source>
</evidence>
<evidence type="ECO:0000256" key="7">
    <source>
        <dbReference type="HAMAP-Rule" id="MF_01322"/>
    </source>
</evidence>
<dbReference type="Gene3D" id="1.10.274.100">
    <property type="entry name" value="RNA polymerase Rpb1, domain 3"/>
    <property type="match status" value="1"/>
</dbReference>
<feature type="binding site" evidence="7">
    <location>
        <position position="886"/>
    </location>
    <ligand>
        <name>Zn(2+)</name>
        <dbReference type="ChEBI" id="CHEBI:29105"/>
        <label>2</label>
    </ligand>
</feature>
<dbReference type="OrthoDB" id="9815296at2"/>
<keyword evidence="5 7" id="KW-0804">Transcription</keyword>
<dbReference type="InterPro" id="IPR007081">
    <property type="entry name" value="RNA_pol_Rpb1_5"/>
</dbReference>
<evidence type="ECO:0000256" key="6">
    <source>
        <dbReference type="ARBA" id="ARBA00048552"/>
    </source>
</evidence>
<dbReference type="InterPro" id="IPR007066">
    <property type="entry name" value="RNA_pol_Rpb1_3"/>
</dbReference>
<feature type="binding site" evidence="7">
    <location>
        <position position="889"/>
    </location>
    <ligand>
        <name>Zn(2+)</name>
        <dbReference type="ChEBI" id="CHEBI:29105"/>
        <label>2</label>
    </ligand>
</feature>
<dbReference type="PANTHER" id="PTHR19376">
    <property type="entry name" value="DNA-DIRECTED RNA POLYMERASE"/>
    <property type="match status" value="1"/>
</dbReference>
<dbReference type="InterPro" id="IPR038120">
    <property type="entry name" value="Rpb1_funnel_sf"/>
</dbReference>
<feature type="binding site" evidence="7">
    <location>
        <position position="82"/>
    </location>
    <ligand>
        <name>Zn(2+)</name>
        <dbReference type="ChEBI" id="CHEBI:29105"/>
        <label>1</label>
    </ligand>
</feature>
<evidence type="ECO:0000256" key="5">
    <source>
        <dbReference type="ARBA" id="ARBA00023163"/>
    </source>
</evidence>
<feature type="binding site" evidence="7">
    <location>
        <position position="462"/>
    </location>
    <ligand>
        <name>Mg(2+)</name>
        <dbReference type="ChEBI" id="CHEBI:18420"/>
    </ligand>
</feature>
<dbReference type="InterPro" id="IPR000722">
    <property type="entry name" value="RNA_pol_asu"/>
</dbReference>
<evidence type="ECO:0000256" key="2">
    <source>
        <dbReference type="ARBA" id="ARBA00022679"/>
    </source>
</evidence>
<dbReference type="InterPro" id="IPR007083">
    <property type="entry name" value="RNA_pol_Rpb1_4"/>
</dbReference>
<protein>
    <recommendedName>
        <fullName evidence="7">DNA-directed RNA polymerase subunit beta'</fullName>
        <shortName evidence="7">RNAP subunit beta'</shortName>
        <ecNumber evidence="7">2.7.7.6</ecNumber>
    </recommendedName>
    <alternativeName>
        <fullName evidence="7">RNA polymerase subunit beta'</fullName>
    </alternativeName>
    <alternativeName>
        <fullName evidence="7">Transcriptase subunit beta'</fullName>
    </alternativeName>
</protein>
<dbReference type="Pfam" id="PF04983">
    <property type="entry name" value="RNA_pol_Rpb1_3"/>
    <property type="match status" value="1"/>
</dbReference>
<dbReference type="NCBIfam" id="TIGR02386">
    <property type="entry name" value="rpoC_TIGR"/>
    <property type="match status" value="1"/>
</dbReference>
<comment type="cofactor">
    <cofactor evidence="7">
        <name>Mg(2+)</name>
        <dbReference type="ChEBI" id="CHEBI:18420"/>
    </cofactor>
    <text evidence="7">Binds 1 Mg(2+) ion per subunit.</text>
</comment>
<keyword evidence="1 7" id="KW-0240">DNA-directed RNA polymerase</keyword>
<organism evidence="11 12">
    <name type="scientific">Thalassoglobus polymorphus</name>
    <dbReference type="NCBI Taxonomy" id="2527994"/>
    <lineage>
        <taxon>Bacteria</taxon>
        <taxon>Pseudomonadati</taxon>
        <taxon>Planctomycetota</taxon>
        <taxon>Planctomycetia</taxon>
        <taxon>Planctomycetales</taxon>
        <taxon>Planctomycetaceae</taxon>
        <taxon>Thalassoglobus</taxon>
    </lineage>
</organism>
<feature type="binding site" evidence="7">
    <location>
        <position position="85"/>
    </location>
    <ligand>
        <name>Zn(2+)</name>
        <dbReference type="ChEBI" id="CHEBI:29105"/>
        <label>1</label>
    </ligand>
</feature>
<dbReference type="Proteomes" id="UP000315724">
    <property type="component" value="Chromosome"/>
</dbReference>
<dbReference type="FunFam" id="1.10.150.390:FF:000002">
    <property type="entry name" value="DNA-directed RNA polymerase subunit beta"/>
    <property type="match status" value="1"/>
</dbReference>
<evidence type="ECO:0000256" key="3">
    <source>
        <dbReference type="ARBA" id="ARBA00022695"/>
    </source>
</evidence>
<keyword evidence="4 7" id="KW-0479">Metal-binding</keyword>
<dbReference type="Pfam" id="PF04998">
    <property type="entry name" value="RNA_pol_Rpb1_5"/>
    <property type="match status" value="1"/>
</dbReference>
<evidence type="ECO:0000256" key="8">
    <source>
        <dbReference type="RuleBase" id="RU004279"/>
    </source>
</evidence>
<feature type="binding site" evidence="7">
    <location>
        <position position="879"/>
    </location>
    <ligand>
        <name>Zn(2+)</name>
        <dbReference type="ChEBI" id="CHEBI:29105"/>
        <label>2</label>
    </ligand>
</feature>
<dbReference type="EMBL" id="CP036267">
    <property type="protein sequence ID" value="QDT34617.1"/>
    <property type="molecule type" value="Genomic_DNA"/>
</dbReference>
<evidence type="ECO:0000259" key="10">
    <source>
        <dbReference type="SMART" id="SM00663"/>
    </source>
</evidence>
<feature type="binding site" evidence="7">
    <location>
        <position position="458"/>
    </location>
    <ligand>
        <name>Mg(2+)</name>
        <dbReference type="ChEBI" id="CHEBI:18420"/>
    </ligand>
</feature>
<comment type="cofactor">
    <cofactor evidence="7">
        <name>Zn(2+)</name>
        <dbReference type="ChEBI" id="CHEBI:29105"/>
    </cofactor>
    <text evidence="7">Binds 2 Zn(2+) ions per subunit.</text>
</comment>
<dbReference type="Gene3D" id="1.10.150.390">
    <property type="match status" value="1"/>
</dbReference>
<dbReference type="Pfam" id="PF05000">
    <property type="entry name" value="RNA_pol_Rpb1_4"/>
    <property type="match status" value="1"/>
</dbReference>
<comment type="subunit">
    <text evidence="7">The RNAP catalytic core consists of 2 alpha, 1 beta, 1 beta' and 1 omega subunit. When a sigma factor is associated with the core the holoenzyme is formed, which can initiate transcription.</text>
</comment>
<feature type="domain" description="RNA polymerase N-terminal" evidence="10">
    <location>
        <begin position="233"/>
        <end position="512"/>
    </location>
</feature>
<feature type="binding site" evidence="7">
    <location>
        <position position="805"/>
    </location>
    <ligand>
        <name>Zn(2+)</name>
        <dbReference type="ChEBI" id="CHEBI:29105"/>
        <label>2</label>
    </ligand>
</feature>
<dbReference type="Gene3D" id="2.40.40.20">
    <property type="match status" value="1"/>
</dbReference>
<comment type="function">
    <text evidence="7 8">DNA-dependent RNA polymerase catalyzes the transcription of DNA into RNA using the four ribonucleoside triphosphates as substrates.</text>
</comment>
<gene>
    <name evidence="7 11" type="primary">rpoC</name>
    <name evidence="11" type="ORF">Mal48_38800</name>
</gene>
<dbReference type="Gene3D" id="2.40.50.100">
    <property type="match status" value="3"/>
</dbReference>
<dbReference type="GO" id="GO:0003899">
    <property type="term" value="F:DNA-directed RNA polymerase activity"/>
    <property type="evidence" value="ECO:0007669"/>
    <property type="project" value="UniProtKB-UniRule"/>
</dbReference>
<keyword evidence="2 7" id="KW-0808">Transferase</keyword>
<evidence type="ECO:0000313" key="11">
    <source>
        <dbReference type="EMBL" id="QDT34617.1"/>
    </source>
</evidence>
<dbReference type="Gene3D" id="1.10.1790.20">
    <property type="match status" value="1"/>
</dbReference>
<dbReference type="CDD" id="cd01609">
    <property type="entry name" value="RNAP_beta'_N"/>
    <property type="match status" value="1"/>
</dbReference>
<evidence type="ECO:0000256" key="1">
    <source>
        <dbReference type="ARBA" id="ARBA00022478"/>
    </source>
</evidence>
<dbReference type="InterPro" id="IPR042102">
    <property type="entry name" value="RNA_pol_Rpb1_3_sf"/>
</dbReference>
<evidence type="ECO:0000256" key="9">
    <source>
        <dbReference type="SAM" id="MobiDB-lite"/>
    </source>
</evidence>